<accession>A0A251YH73</accession>
<dbReference type="Pfam" id="PF03713">
    <property type="entry name" value="DUF305"/>
    <property type="match status" value="1"/>
</dbReference>
<organism evidence="3 4">
    <name type="scientific">Clavibacter michiganensis</name>
    <dbReference type="NCBI Taxonomy" id="28447"/>
    <lineage>
        <taxon>Bacteria</taxon>
        <taxon>Bacillati</taxon>
        <taxon>Actinomycetota</taxon>
        <taxon>Actinomycetes</taxon>
        <taxon>Micrococcales</taxon>
        <taxon>Microbacteriaceae</taxon>
        <taxon>Clavibacter</taxon>
    </lineage>
</organism>
<name>A0A251YH73_9MICO</name>
<dbReference type="RefSeq" id="WP_086515538.1">
    <property type="nucleotide sequence ID" value="NZ_MDJZ01000017.1"/>
</dbReference>
<protein>
    <recommendedName>
        <fullName evidence="2">DUF305 domain-containing protein</fullName>
    </recommendedName>
</protein>
<dbReference type="InterPro" id="IPR012347">
    <property type="entry name" value="Ferritin-like"/>
</dbReference>
<evidence type="ECO:0000313" key="3">
    <source>
        <dbReference type="EMBL" id="OUE23597.1"/>
    </source>
</evidence>
<evidence type="ECO:0000313" key="4">
    <source>
        <dbReference type="Proteomes" id="UP000195101"/>
    </source>
</evidence>
<dbReference type="Gene3D" id="1.20.1260.10">
    <property type="match status" value="1"/>
</dbReference>
<evidence type="ECO:0000259" key="2">
    <source>
        <dbReference type="Pfam" id="PF03713"/>
    </source>
</evidence>
<feature type="signal peptide" evidence="1">
    <location>
        <begin position="1"/>
        <end position="28"/>
    </location>
</feature>
<dbReference type="InterPro" id="IPR005183">
    <property type="entry name" value="DUF305_CopM-like"/>
</dbReference>
<reference evidence="3 4" key="1">
    <citation type="submission" date="2016-08" db="EMBL/GenBank/DDBJ databases">
        <title>Genome sequence of Clavibacter michiganensis spp strain CFBP8019.</title>
        <authorList>
            <person name="Thapa S.P."/>
            <person name="Coaker G."/>
            <person name="Jacques M.-A."/>
        </authorList>
    </citation>
    <scope>NUCLEOTIDE SEQUENCE [LARGE SCALE GENOMIC DNA]</scope>
    <source>
        <strain evidence="3">CFBP8019</strain>
    </source>
</reference>
<evidence type="ECO:0000256" key="1">
    <source>
        <dbReference type="SAM" id="SignalP"/>
    </source>
</evidence>
<proteinExistence type="predicted"/>
<dbReference type="PANTHER" id="PTHR36933:SF1">
    <property type="entry name" value="SLL0788 PROTEIN"/>
    <property type="match status" value="1"/>
</dbReference>
<feature type="domain" description="DUF305" evidence="2">
    <location>
        <begin position="51"/>
        <end position="192"/>
    </location>
</feature>
<dbReference type="Proteomes" id="UP000195101">
    <property type="component" value="Unassembled WGS sequence"/>
</dbReference>
<comment type="caution">
    <text evidence="3">The sequence shown here is derived from an EMBL/GenBank/DDBJ whole genome shotgun (WGS) entry which is preliminary data.</text>
</comment>
<dbReference type="PROSITE" id="PS51257">
    <property type="entry name" value="PROKAR_LIPOPROTEIN"/>
    <property type="match status" value="1"/>
</dbReference>
<dbReference type="PANTHER" id="PTHR36933">
    <property type="entry name" value="SLL0788 PROTEIN"/>
    <property type="match status" value="1"/>
</dbReference>
<dbReference type="OrthoDB" id="26872at2"/>
<feature type="chain" id="PRO_5012287236" description="DUF305 domain-containing protein" evidence="1">
    <location>
        <begin position="29"/>
        <end position="194"/>
    </location>
</feature>
<keyword evidence="4" id="KW-1185">Reference proteome</keyword>
<dbReference type="EMBL" id="MDJZ01000017">
    <property type="protein sequence ID" value="OUE23597.1"/>
    <property type="molecule type" value="Genomic_DNA"/>
</dbReference>
<keyword evidence="1" id="KW-0732">Signal</keyword>
<gene>
    <name evidence="3" type="ORF">BFL37_13110</name>
</gene>
<sequence length="194" mass="20540">MKNTTPLLGAGVALAAALTLTGCATSGAETTPATSASAPAEATSTQVNAADEMFVQMMRPHHEQAIEMSDMLLGKTGISPEVTALATEITEAQVPEIEQLSGWADRWGIDPMSGMDHGMAGMMSDSDMQELDAAEGAEAERLFLTRMIEHHTGAIEMAQTEIDDGQDLDAIEMAEGIVATQEDEISRMRALLDS</sequence>
<dbReference type="AlphaFoldDB" id="A0A251YH73"/>